<gene>
    <name evidence="1" type="ORF">AWN90_07815</name>
</gene>
<dbReference type="RefSeq" id="WP_067578979.1">
    <property type="nucleotide sequence ID" value="NZ_JABMCZ010000002.1"/>
</dbReference>
<name>A0A164IQT0_9NOCA</name>
<accession>A0A164IQT0</accession>
<dbReference type="AlphaFoldDB" id="A0A164IQT0"/>
<dbReference type="EMBL" id="LWGR01000019">
    <property type="protein sequence ID" value="KZM69670.1"/>
    <property type="molecule type" value="Genomic_DNA"/>
</dbReference>
<dbReference type="STRING" id="455432.AWN90_07815"/>
<comment type="caution">
    <text evidence="1">The sequence shown here is derived from an EMBL/GenBank/DDBJ whole genome shotgun (WGS) entry which is preliminary data.</text>
</comment>
<protein>
    <submittedName>
        <fullName evidence="1">Uncharacterized protein</fullName>
    </submittedName>
</protein>
<reference evidence="1 2" key="1">
    <citation type="submission" date="2016-04" db="EMBL/GenBank/DDBJ databases">
        <authorList>
            <person name="Evans L.H."/>
            <person name="Alamgir A."/>
            <person name="Owens N."/>
            <person name="Weber N.D."/>
            <person name="Virtaneva K."/>
            <person name="Barbian K."/>
            <person name="Babar A."/>
            <person name="Rosenke K."/>
        </authorList>
    </citation>
    <scope>NUCLEOTIDE SEQUENCE [LARGE SCALE GENOMIC DNA]</scope>
    <source>
        <strain evidence="1 2">IFM 0406</strain>
    </source>
</reference>
<keyword evidence="2" id="KW-1185">Reference proteome</keyword>
<dbReference type="Proteomes" id="UP000076512">
    <property type="component" value="Unassembled WGS sequence"/>
</dbReference>
<evidence type="ECO:0000313" key="1">
    <source>
        <dbReference type="EMBL" id="KZM69670.1"/>
    </source>
</evidence>
<evidence type="ECO:0000313" key="2">
    <source>
        <dbReference type="Proteomes" id="UP000076512"/>
    </source>
</evidence>
<dbReference type="OrthoDB" id="5186305at2"/>
<sequence>MSTAVVIPLPVRRSESLPPRMTFANRCIWCGDYDCANTNCIALHGISEWVVCAHCHGTGEGFRSESKGCTCAFGLALVAPDIERRRNLPGTGLHQIDYGHWSAYNHLAYGVIAEREDFTVCATSSRKDTVA</sequence>
<organism evidence="1 2">
    <name type="scientific">Nocardia terpenica</name>
    <dbReference type="NCBI Taxonomy" id="455432"/>
    <lineage>
        <taxon>Bacteria</taxon>
        <taxon>Bacillati</taxon>
        <taxon>Actinomycetota</taxon>
        <taxon>Actinomycetes</taxon>
        <taxon>Mycobacteriales</taxon>
        <taxon>Nocardiaceae</taxon>
        <taxon>Nocardia</taxon>
    </lineage>
</organism>
<proteinExistence type="predicted"/>